<feature type="compositionally biased region" description="Basic and acidic residues" evidence="1">
    <location>
        <begin position="27"/>
        <end position="36"/>
    </location>
</feature>
<protein>
    <submittedName>
        <fullName evidence="2">Uncharacterized protein</fullName>
    </submittedName>
</protein>
<dbReference type="EMBL" id="JAPWDV010000001">
    <property type="protein sequence ID" value="KAJ6223688.1"/>
    <property type="molecule type" value="Genomic_DNA"/>
</dbReference>
<keyword evidence="3" id="KW-1185">Reference proteome</keyword>
<feature type="compositionally biased region" description="Basic and acidic residues" evidence="1">
    <location>
        <begin position="143"/>
        <end position="152"/>
    </location>
</feature>
<reference evidence="2" key="1">
    <citation type="submission" date="2022-12" db="EMBL/GenBank/DDBJ databases">
        <title>Genome assemblies of Blomia tropicalis.</title>
        <authorList>
            <person name="Cui Y."/>
        </authorList>
    </citation>
    <scope>NUCLEOTIDE SEQUENCE</scope>
    <source>
        <tissue evidence="2">Adult mites</tissue>
    </source>
</reference>
<feature type="compositionally biased region" description="Polar residues" evidence="1">
    <location>
        <begin position="1"/>
        <end position="26"/>
    </location>
</feature>
<proteinExistence type="predicted"/>
<feature type="compositionally biased region" description="Basic and acidic residues" evidence="1">
    <location>
        <begin position="53"/>
        <end position="75"/>
    </location>
</feature>
<feature type="region of interest" description="Disordered" evidence="1">
    <location>
        <begin position="143"/>
        <end position="177"/>
    </location>
</feature>
<accession>A0A9Q0RPR1</accession>
<feature type="compositionally biased region" description="Polar residues" evidence="1">
    <location>
        <begin position="89"/>
        <end position="108"/>
    </location>
</feature>
<feature type="region of interest" description="Disordered" evidence="1">
    <location>
        <begin position="1"/>
        <end position="108"/>
    </location>
</feature>
<sequence length="437" mass="50476">MSRTQNCNKQNNMTSLKGGLSSSAAQHETEEKRMRFDVSTNLTPRRSSRLQAKFKEDKTQNAMKERTSKLTKEHALNANNSKRGRKPKSNGNTLSDVNENKLNANTDQKPTKKLINKQEKLPNIKDLKPSTLVQNVKSEEVESSLERMEGKHLKSPNKPRVTRAVAKKSNDDDSNEFEDVGKVLNRNVKSRSKKNKEKDELLSFLSTVSSIQPMNKEIEMPIIISQENESSIERSISMPTFNIFDLTESVVNFLKINSNHSLDDKFKYFDSNFNSDSQPFTSIFQFGSFESISDLQLIFIKLVINRMKGQISDGNFAKIETRLVQKIHKSDFTLDDLFVAFYYTILNIVNYHCKWEELPWINRDEPIRRQLIDRLKSQHDQSWALLFKLTLSVARNIKTNFTVSTISEYRYSHSNEIAIEMGYINSEIGYSLVQYIR</sequence>
<evidence type="ECO:0000313" key="2">
    <source>
        <dbReference type="EMBL" id="KAJ6223688.1"/>
    </source>
</evidence>
<organism evidence="2 3">
    <name type="scientific">Blomia tropicalis</name>
    <name type="common">Mite</name>
    <dbReference type="NCBI Taxonomy" id="40697"/>
    <lineage>
        <taxon>Eukaryota</taxon>
        <taxon>Metazoa</taxon>
        <taxon>Ecdysozoa</taxon>
        <taxon>Arthropoda</taxon>
        <taxon>Chelicerata</taxon>
        <taxon>Arachnida</taxon>
        <taxon>Acari</taxon>
        <taxon>Acariformes</taxon>
        <taxon>Sarcoptiformes</taxon>
        <taxon>Astigmata</taxon>
        <taxon>Glycyphagoidea</taxon>
        <taxon>Echimyopodidae</taxon>
        <taxon>Blomia</taxon>
    </lineage>
</organism>
<evidence type="ECO:0000313" key="3">
    <source>
        <dbReference type="Proteomes" id="UP001142055"/>
    </source>
</evidence>
<dbReference type="Proteomes" id="UP001142055">
    <property type="component" value="Chromosome 1"/>
</dbReference>
<comment type="caution">
    <text evidence="2">The sequence shown here is derived from an EMBL/GenBank/DDBJ whole genome shotgun (WGS) entry which is preliminary data.</text>
</comment>
<name>A0A9Q0RPR1_BLOTA</name>
<gene>
    <name evidence="2" type="ORF">RDWZM_002233</name>
</gene>
<evidence type="ECO:0000256" key="1">
    <source>
        <dbReference type="SAM" id="MobiDB-lite"/>
    </source>
</evidence>
<dbReference type="AlphaFoldDB" id="A0A9Q0RPR1"/>